<dbReference type="PANTHER" id="PTHR31545:SF4">
    <property type="entry name" value="SPEEDY PROTEIN A"/>
    <property type="match status" value="1"/>
</dbReference>
<feature type="chain" id="PRO_5042045555" description="Saposin B-type domain-containing protein" evidence="4">
    <location>
        <begin position="38"/>
        <end position="884"/>
    </location>
</feature>
<evidence type="ECO:0000256" key="2">
    <source>
        <dbReference type="ARBA" id="ARBA00023306"/>
    </source>
</evidence>
<feature type="region of interest" description="Disordered" evidence="3">
    <location>
        <begin position="609"/>
        <end position="643"/>
    </location>
</feature>
<protein>
    <recommendedName>
        <fullName evidence="7">Saposin B-type domain-containing protein</fullName>
    </recommendedName>
</protein>
<proteinExistence type="inferred from homology"/>
<feature type="region of interest" description="Disordered" evidence="3">
    <location>
        <begin position="788"/>
        <end position="808"/>
    </location>
</feature>
<organism evidence="5 6">
    <name type="scientific">Electrophorus voltai</name>
    <dbReference type="NCBI Taxonomy" id="2609070"/>
    <lineage>
        <taxon>Eukaryota</taxon>
        <taxon>Metazoa</taxon>
        <taxon>Chordata</taxon>
        <taxon>Craniata</taxon>
        <taxon>Vertebrata</taxon>
        <taxon>Euteleostomi</taxon>
        <taxon>Actinopterygii</taxon>
        <taxon>Neopterygii</taxon>
        <taxon>Teleostei</taxon>
        <taxon>Ostariophysi</taxon>
        <taxon>Gymnotiformes</taxon>
        <taxon>Gymnotoidei</taxon>
        <taxon>Gymnotidae</taxon>
        <taxon>Electrophorus</taxon>
    </lineage>
</organism>
<feature type="compositionally biased region" description="Basic and acidic residues" evidence="3">
    <location>
        <begin position="788"/>
        <end position="802"/>
    </location>
</feature>
<dbReference type="GO" id="GO:0019901">
    <property type="term" value="F:protein kinase binding"/>
    <property type="evidence" value="ECO:0007669"/>
    <property type="project" value="InterPro"/>
</dbReference>
<feature type="compositionally biased region" description="Basic and acidic residues" evidence="3">
    <location>
        <begin position="860"/>
        <end position="877"/>
    </location>
</feature>
<keyword evidence="4" id="KW-0732">Signal</keyword>
<accession>A0AAD8Z5S8</accession>
<keyword evidence="6" id="KW-1185">Reference proteome</keyword>
<evidence type="ECO:0000313" key="6">
    <source>
        <dbReference type="Proteomes" id="UP001239994"/>
    </source>
</evidence>
<dbReference type="Proteomes" id="UP001239994">
    <property type="component" value="Unassembled WGS sequence"/>
</dbReference>
<evidence type="ECO:0008006" key="7">
    <source>
        <dbReference type="Google" id="ProtNLM"/>
    </source>
</evidence>
<comment type="caution">
    <text evidence="5">The sequence shown here is derived from an EMBL/GenBank/DDBJ whole genome shotgun (WGS) entry which is preliminary data.</text>
</comment>
<sequence length="884" mass="100761">MVLMDGSKPWCPQRSLGRMALVMCVGVLLAGLEKGESFPGETPNNTIVRAENRRHVYQCVEQKRPRACKVCQIIVTGLMKYVEGRFIRRSVALCMKLKPELRVKCLQTAVEYKGVIMRKLFDGSAKATCLKYKACKKKSDDKKQLLDISATRCGSRISVCVRHQRQQLKTPPLLYLLETFTTAPHHAKPAVLFSVRSFAERFKNKQRGKGLLKSARCVAERMMGCGQTSFHLRLLLTCSVMAQFGFIPLQSQMHLGVEELTHIFSDMNTEGSQTHRERTVNFCWTLKPELKRKCLKLSRQYKYKVLDAIFPDVLVDNSCHETENKSLRFHDNVPDKHRDDEKLDLQCLKLVKSLRQSCLNQVVRLREDVMDFLFPGGNPRATQGAELNSAMCQFSATIMLGGFVTVLHETIAKTILSPKQRNMSHIAHIGVLLLISAVIADPGGVPPPSQLKRGQDKWTQTVQSLWGDRDVDPLQLSKYKIKYIGAFLQKCNICQESVRAARFVILNEMQQKIDNLCSLMKGVHDRCISKAKVYQDKVIRALFPGGPQGVKRNALLCWMCQVTVHEVISLAVRDLKKEVKAICKKFKNFENSCRKQAYKPSAALQLRRGVRMKRPSRQEAHSPPRQGHGARTHRPASGPNRQPCGPALVVQRQEMAAFFRLFDDDLVQDFLWMDCCCKITDKYLLAMTFVYFKRARFSIGEHSRMNFFVALYLANTMEEDEEEWKYEIFPWALGKSWRKLFPRFLRQRDRLWARIEYRAAVSRRCCEEVMAIVPSHFIWQRERAEHHSGAQRQYRDRNEVHGPRGPAASPEPCALCAKTSCLSSSSSSSSSSLLLPFSLEATPPKTQASRPISKKTPCHCTDKAGSDVDSEPGRDFSMDWISEE</sequence>
<dbReference type="EMBL" id="JAROKS010000018">
    <property type="protein sequence ID" value="KAK1793049.1"/>
    <property type="molecule type" value="Genomic_DNA"/>
</dbReference>
<reference evidence="5" key="1">
    <citation type="submission" date="2023-03" db="EMBL/GenBank/DDBJ databases">
        <title>Electrophorus voltai genome.</title>
        <authorList>
            <person name="Bian C."/>
        </authorList>
    </citation>
    <scope>NUCLEOTIDE SEQUENCE</scope>
    <source>
        <strain evidence="5">CB-2022</strain>
        <tissue evidence="5">Muscle</tissue>
    </source>
</reference>
<dbReference type="InterPro" id="IPR020984">
    <property type="entry name" value="Speedy"/>
</dbReference>
<feature type="region of interest" description="Disordered" evidence="3">
    <location>
        <begin position="842"/>
        <end position="884"/>
    </location>
</feature>
<dbReference type="SUPFAM" id="SSF47862">
    <property type="entry name" value="Saposin"/>
    <property type="match status" value="1"/>
</dbReference>
<dbReference type="InterPro" id="IPR052316">
    <property type="entry name" value="Speedy-Ringo_regulator"/>
</dbReference>
<evidence type="ECO:0000256" key="4">
    <source>
        <dbReference type="SAM" id="SignalP"/>
    </source>
</evidence>
<dbReference type="PANTHER" id="PTHR31545">
    <property type="entry name" value="SEEDY PROTEIN A/C FAMILY MEMBER"/>
    <property type="match status" value="1"/>
</dbReference>
<dbReference type="Pfam" id="PF11357">
    <property type="entry name" value="Spy1"/>
    <property type="match status" value="1"/>
</dbReference>
<keyword evidence="2" id="KW-0131">Cell cycle</keyword>
<dbReference type="InterPro" id="IPR011001">
    <property type="entry name" value="Saposin-like"/>
</dbReference>
<comment type="similarity">
    <text evidence="1">Belongs to the Speedy/Ringo family.</text>
</comment>
<evidence type="ECO:0000256" key="1">
    <source>
        <dbReference type="ARBA" id="ARBA00010932"/>
    </source>
</evidence>
<evidence type="ECO:0000313" key="5">
    <source>
        <dbReference type="EMBL" id="KAK1793049.1"/>
    </source>
</evidence>
<name>A0AAD8Z5S8_9TELE</name>
<feature type="signal peptide" evidence="4">
    <location>
        <begin position="1"/>
        <end position="37"/>
    </location>
</feature>
<gene>
    <name evidence="5" type="ORF">P4O66_011395</name>
</gene>
<evidence type="ECO:0000256" key="3">
    <source>
        <dbReference type="SAM" id="MobiDB-lite"/>
    </source>
</evidence>
<dbReference type="AlphaFoldDB" id="A0AAD8Z5S8"/>